<organism evidence="1 2">
    <name type="scientific">Clitoria ternatea</name>
    <name type="common">Butterfly pea</name>
    <dbReference type="NCBI Taxonomy" id="43366"/>
    <lineage>
        <taxon>Eukaryota</taxon>
        <taxon>Viridiplantae</taxon>
        <taxon>Streptophyta</taxon>
        <taxon>Embryophyta</taxon>
        <taxon>Tracheophyta</taxon>
        <taxon>Spermatophyta</taxon>
        <taxon>Magnoliopsida</taxon>
        <taxon>eudicotyledons</taxon>
        <taxon>Gunneridae</taxon>
        <taxon>Pentapetalae</taxon>
        <taxon>rosids</taxon>
        <taxon>fabids</taxon>
        <taxon>Fabales</taxon>
        <taxon>Fabaceae</taxon>
        <taxon>Papilionoideae</taxon>
        <taxon>50 kb inversion clade</taxon>
        <taxon>NPAAA clade</taxon>
        <taxon>indigoferoid/millettioid clade</taxon>
        <taxon>Phaseoleae</taxon>
        <taxon>Clitoria</taxon>
    </lineage>
</organism>
<name>A0AAN9PMB9_CLITE</name>
<accession>A0AAN9PMB9</accession>
<sequence length="83" mass="9325">MVSAAFEGFRVAICESDVSMDSSFKEELRVLLEGEEREQMVPPRVFMKGFYIDGVKEMLKVTEEGQALDLLKQRGTDAFSIAS</sequence>
<reference evidence="1 2" key="1">
    <citation type="submission" date="2024-01" db="EMBL/GenBank/DDBJ databases">
        <title>The genomes of 5 underutilized Papilionoideae crops provide insights into root nodulation and disease resistance.</title>
        <authorList>
            <person name="Yuan L."/>
        </authorList>
    </citation>
    <scope>NUCLEOTIDE SEQUENCE [LARGE SCALE GENOMIC DNA]</scope>
    <source>
        <strain evidence="1">LY-2023</strain>
        <tissue evidence="1">Leaf</tissue>
    </source>
</reference>
<keyword evidence="2" id="KW-1185">Reference proteome</keyword>
<dbReference type="AlphaFoldDB" id="A0AAN9PMB9"/>
<dbReference type="Proteomes" id="UP001359559">
    <property type="component" value="Unassembled WGS sequence"/>
</dbReference>
<dbReference type="Gene3D" id="3.40.30.10">
    <property type="entry name" value="Glutaredoxin"/>
    <property type="match status" value="1"/>
</dbReference>
<evidence type="ECO:0000313" key="2">
    <source>
        <dbReference type="Proteomes" id="UP001359559"/>
    </source>
</evidence>
<gene>
    <name evidence="1" type="ORF">RJT34_14317</name>
</gene>
<dbReference type="PANTHER" id="PTHR45669">
    <property type="entry name" value="GLUTAREDOXIN DOMAIN-CONTAINING CYSTEINE-RICH PROTEIN CG12206-RELATED"/>
    <property type="match status" value="1"/>
</dbReference>
<dbReference type="PROSITE" id="PS51354">
    <property type="entry name" value="GLUTAREDOXIN_2"/>
    <property type="match status" value="1"/>
</dbReference>
<dbReference type="InterPro" id="IPR036249">
    <property type="entry name" value="Thioredoxin-like_sf"/>
</dbReference>
<dbReference type="SUPFAM" id="SSF52833">
    <property type="entry name" value="Thioredoxin-like"/>
    <property type="match status" value="1"/>
</dbReference>
<evidence type="ECO:0000313" key="1">
    <source>
        <dbReference type="EMBL" id="KAK7303411.1"/>
    </source>
</evidence>
<proteinExistence type="predicted"/>
<comment type="caution">
    <text evidence="1">The sequence shown here is derived from an EMBL/GenBank/DDBJ whole genome shotgun (WGS) entry which is preliminary data.</text>
</comment>
<dbReference type="EMBL" id="JAYKXN010000003">
    <property type="protein sequence ID" value="KAK7303411.1"/>
    <property type="molecule type" value="Genomic_DNA"/>
</dbReference>
<dbReference type="PANTHER" id="PTHR45669:SF22">
    <property type="entry name" value="GLUTAREDOXIN DOMAIN-CONTAINING CYSTEINE-RICH PROTEIN CG12206-RELATED"/>
    <property type="match status" value="1"/>
</dbReference>
<protein>
    <submittedName>
        <fullName evidence="1">Uncharacterized protein</fullName>
    </submittedName>
</protein>